<evidence type="ECO:0000313" key="2">
    <source>
        <dbReference type="Proteomes" id="UP000001542"/>
    </source>
</evidence>
<dbReference type="RefSeq" id="XP_001293085.1">
    <property type="nucleotide sequence ID" value="XM_001293084.1"/>
</dbReference>
<dbReference type="VEuPathDB" id="TrichDB:TVAGG3_0100220"/>
<gene>
    <name evidence="1" type="ORF">TVAG_079150</name>
</gene>
<organism evidence="1 2">
    <name type="scientific">Trichomonas vaginalis (strain ATCC PRA-98 / G3)</name>
    <dbReference type="NCBI Taxonomy" id="412133"/>
    <lineage>
        <taxon>Eukaryota</taxon>
        <taxon>Metamonada</taxon>
        <taxon>Parabasalia</taxon>
        <taxon>Trichomonadida</taxon>
        <taxon>Trichomonadidae</taxon>
        <taxon>Trichomonas</taxon>
    </lineage>
</organism>
<dbReference type="EMBL" id="DS119091">
    <property type="protein sequence ID" value="EAX80155.1"/>
    <property type="molecule type" value="Genomic_DNA"/>
</dbReference>
<dbReference type="InParanoid" id="A2GRR2"/>
<proteinExistence type="predicted"/>
<reference evidence="1" key="1">
    <citation type="submission" date="2006-10" db="EMBL/GenBank/DDBJ databases">
        <authorList>
            <person name="Amadeo P."/>
            <person name="Zhao Q."/>
            <person name="Wortman J."/>
            <person name="Fraser-Liggett C."/>
            <person name="Carlton J."/>
        </authorList>
    </citation>
    <scope>NUCLEOTIDE SEQUENCE</scope>
    <source>
        <strain evidence="1">G3</strain>
    </source>
</reference>
<accession>A2GRR2</accession>
<keyword evidence="2" id="KW-1185">Reference proteome</keyword>
<dbReference type="VEuPathDB" id="TrichDB:TVAG_079150"/>
<dbReference type="AlphaFoldDB" id="A2GRR2"/>
<sequence length="131" mass="15112">MLILSLLSQHVYSGGTLSWHYVNQLTWGEWRSDFDIRYVSNGHYYSTSFADYGWWPAFKVDDGNLVYILGRNNGEASSQNVHVKTKLSQPLGDNYMLIQWIFTNNDTEPHRVSLASHTDVQIIDNDRAKVN</sequence>
<dbReference type="Proteomes" id="UP000001542">
    <property type="component" value="Unassembled WGS sequence"/>
</dbReference>
<reference evidence="1" key="2">
    <citation type="journal article" date="2007" name="Science">
        <title>Draft genome sequence of the sexually transmitted pathogen Trichomonas vaginalis.</title>
        <authorList>
            <person name="Carlton J.M."/>
            <person name="Hirt R.P."/>
            <person name="Silva J.C."/>
            <person name="Delcher A.L."/>
            <person name="Schatz M."/>
            <person name="Zhao Q."/>
            <person name="Wortman J.R."/>
            <person name="Bidwell S.L."/>
            <person name="Alsmark U.C.M."/>
            <person name="Besteiro S."/>
            <person name="Sicheritz-Ponten T."/>
            <person name="Noel C.J."/>
            <person name="Dacks J.B."/>
            <person name="Foster P.G."/>
            <person name="Simillion C."/>
            <person name="Van de Peer Y."/>
            <person name="Miranda-Saavedra D."/>
            <person name="Barton G.J."/>
            <person name="Westrop G.D."/>
            <person name="Mueller S."/>
            <person name="Dessi D."/>
            <person name="Fiori P.L."/>
            <person name="Ren Q."/>
            <person name="Paulsen I."/>
            <person name="Zhang H."/>
            <person name="Bastida-Corcuera F.D."/>
            <person name="Simoes-Barbosa A."/>
            <person name="Brown M.T."/>
            <person name="Hayes R.D."/>
            <person name="Mukherjee M."/>
            <person name="Okumura C.Y."/>
            <person name="Schneider R."/>
            <person name="Smith A.J."/>
            <person name="Vanacova S."/>
            <person name="Villalvazo M."/>
            <person name="Haas B.J."/>
            <person name="Pertea M."/>
            <person name="Feldblyum T.V."/>
            <person name="Utterback T.R."/>
            <person name="Shu C.L."/>
            <person name="Osoegawa K."/>
            <person name="de Jong P.J."/>
            <person name="Hrdy I."/>
            <person name="Horvathova L."/>
            <person name="Zubacova Z."/>
            <person name="Dolezal P."/>
            <person name="Malik S.B."/>
            <person name="Logsdon J.M. Jr."/>
            <person name="Henze K."/>
            <person name="Gupta A."/>
            <person name="Wang C.C."/>
            <person name="Dunne R.L."/>
            <person name="Upcroft J.A."/>
            <person name="Upcroft P."/>
            <person name="White O."/>
            <person name="Salzberg S.L."/>
            <person name="Tang P."/>
            <person name="Chiu C.-H."/>
            <person name="Lee Y.-S."/>
            <person name="Embley T.M."/>
            <person name="Coombs G.H."/>
            <person name="Mottram J.C."/>
            <person name="Tachezy J."/>
            <person name="Fraser-Liggett C.M."/>
            <person name="Johnson P.J."/>
        </authorList>
    </citation>
    <scope>NUCLEOTIDE SEQUENCE [LARGE SCALE GENOMIC DNA]</scope>
    <source>
        <strain evidence="1">G3</strain>
    </source>
</reference>
<evidence type="ECO:0000313" key="1">
    <source>
        <dbReference type="EMBL" id="EAX80155.1"/>
    </source>
</evidence>
<dbReference type="KEGG" id="tva:4737596"/>
<protein>
    <submittedName>
        <fullName evidence="1">Uncharacterized protein</fullName>
    </submittedName>
</protein>
<name>A2GRR2_TRIV3</name>